<gene>
    <name evidence="1" type="ORF">HaLaN_27363</name>
</gene>
<evidence type="ECO:0000313" key="2">
    <source>
        <dbReference type="Proteomes" id="UP000485058"/>
    </source>
</evidence>
<name>A0A6A0A8E4_HAELA</name>
<proteinExistence type="predicted"/>
<dbReference type="Proteomes" id="UP000485058">
    <property type="component" value="Unassembled WGS sequence"/>
</dbReference>
<keyword evidence="2" id="KW-1185">Reference proteome</keyword>
<dbReference type="EMBL" id="BLLF01004048">
    <property type="protein sequence ID" value="GFH28812.1"/>
    <property type="molecule type" value="Genomic_DNA"/>
</dbReference>
<comment type="caution">
    <text evidence="1">The sequence shown here is derived from an EMBL/GenBank/DDBJ whole genome shotgun (WGS) entry which is preliminary data.</text>
</comment>
<protein>
    <submittedName>
        <fullName evidence="1">Uncharacterized protein</fullName>
    </submittedName>
</protein>
<accession>A0A6A0A8E4</accession>
<sequence>MYELDERNLVQGRGTTRVAVVAHDAALAVAIDTQGLSVSETERRYGVDGELSLWLEAGLADDTAGQSLLSPACQGTGAMTVMGIARMAYPSRVSVKRPQLGRPQHGLRSNAHLLASGAFTLASEAMPAQAMADTPHLLTTDCLSGGVGRPSWGKLLSDIARYAENVRFSLASHAEKGTPFHKLACCELATLDI</sequence>
<reference evidence="1 2" key="1">
    <citation type="submission" date="2020-02" db="EMBL/GenBank/DDBJ databases">
        <title>Draft genome sequence of Haematococcus lacustris strain NIES-144.</title>
        <authorList>
            <person name="Morimoto D."/>
            <person name="Nakagawa S."/>
            <person name="Yoshida T."/>
            <person name="Sawayama S."/>
        </authorList>
    </citation>
    <scope>NUCLEOTIDE SEQUENCE [LARGE SCALE GENOMIC DNA]</scope>
    <source>
        <strain evidence="1 2">NIES-144</strain>
    </source>
</reference>
<dbReference type="AlphaFoldDB" id="A0A6A0A8E4"/>
<organism evidence="1 2">
    <name type="scientific">Haematococcus lacustris</name>
    <name type="common">Green alga</name>
    <name type="synonym">Haematococcus pluvialis</name>
    <dbReference type="NCBI Taxonomy" id="44745"/>
    <lineage>
        <taxon>Eukaryota</taxon>
        <taxon>Viridiplantae</taxon>
        <taxon>Chlorophyta</taxon>
        <taxon>core chlorophytes</taxon>
        <taxon>Chlorophyceae</taxon>
        <taxon>CS clade</taxon>
        <taxon>Chlamydomonadales</taxon>
        <taxon>Haematococcaceae</taxon>
        <taxon>Haematococcus</taxon>
    </lineage>
</organism>
<evidence type="ECO:0000313" key="1">
    <source>
        <dbReference type="EMBL" id="GFH28812.1"/>
    </source>
</evidence>